<reference evidence="3 4" key="1">
    <citation type="submission" date="2018-11" db="EMBL/GenBank/DDBJ databases">
        <title>Complete genome sequencing of the Actinobacteria Serinibacter sp. K3-2.</title>
        <authorList>
            <person name="Rakitin A.L."/>
            <person name="Beletsky A.V."/>
            <person name="Mardanov A.V."/>
            <person name="Ravin N.V."/>
            <person name="Gromova A.S."/>
            <person name="Filippova S.N."/>
            <person name="Gal'Chenko V.F."/>
        </authorList>
    </citation>
    <scope>NUCLEOTIDE SEQUENCE [LARGE SCALE GENOMIC DNA]</scope>
    <source>
        <strain evidence="3 4">K3-2</strain>
    </source>
</reference>
<evidence type="ECO:0000256" key="1">
    <source>
        <dbReference type="SAM" id="MobiDB-lite"/>
    </source>
</evidence>
<evidence type="ECO:0000313" key="3">
    <source>
        <dbReference type="EMBL" id="TGO04245.1"/>
    </source>
</evidence>
<accession>A0A4Z1DX55</accession>
<keyword evidence="2" id="KW-0812">Transmembrane</keyword>
<dbReference type="Proteomes" id="UP000297318">
    <property type="component" value="Unassembled WGS sequence"/>
</dbReference>
<protein>
    <submittedName>
        <fullName evidence="3">Flagelliform silk protein</fullName>
    </submittedName>
</protein>
<feature type="region of interest" description="Disordered" evidence="1">
    <location>
        <begin position="95"/>
        <end position="123"/>
    </location>
</feature>
<evidence type="ECO:0000256" key="2">
    <source>
        <dbReference type="SAM" id="Phobius"/>
    </source>
</evidence>
<feature type="compositionally biased region" description="Low complexity" evidence="1">
    <location>
        <begin position="101"/>
        <end position="123"/>
    </location>
</feature>
<evidence type="ECO:0000313" key="4">
    <source>
        <dbReference type="Proteomes" id="UP000297318"/>
    </source>
</evidence>
<dbReference type="EMBL" id="RHPJ01000003">
    <property type="protein sequence ID" value="TGO04245.1"/>
    <property type="molecule type" value="Genomic_DNA"/>
</dbReference>
<keyword evidence="4" id="KW-1185">Reference proteome</keyword>
<keyword evidence="2" id="KW-1133">Transmembrane helix</keyword>
<proteinExistence type="predicted"/>
<gene>
    <name evidence="3" type="ORF">SERN_1838</name>
</gene>
<name>A0A4Z1DX55_9MICO</name>
<dbReference type="AlphaFoldDB" id="A0A4Z1DX55"/>
<comment type="caution">
    <text evidence="3">The sequence shown here is derived from an EMBL/GenBank/DDBJ whole genome shotgun (WGS) entry which is preliminary data.</text>
</comment>
<feature type="transmembrane region" description="Helical" evidence="2">
    <location>
        <begin position="65"/>
        <end position="90"/>
    </location>
</feature>
<sequence>MPAATFQGYPAGQEYAGQGYAGQNYAQQGYPQQSYGSQGYGSQGYGQPGYATSASTASRTPRWPFVVVGAVLVLGVAGVVTWGAVGGGWFDRAQPDPAPVATGSADPSDPSSDPTGATAAPTTGAEEVVDVDVPLGATTSVSVPAGAQAQAVVTFPADGLYLITASSTDDSDAYVALSTPQGALSFSDYHPLPAQALGLSGEDAMIAGWFAAGEHTVGISDYYSEAAEIDVTLTSLGDGGGALTEAVPTSVEVPEGGVWVGYLDLTEGQDLELDVRSTSGNDLTAAVVASDGLFWENDDRSDEAIADVGGDAFDPYVEPDAVQGGRVVVMVADFDGAAGTAEVTPWISR</sequence>
<organism evidence="3 4">
    <name type="scientific">Serinibacter arcticus</name>
    <dbReference type="NCBI Taxonomy" id="1655435"/>
    <lineage>
        <taxon>Bacteria</taxon>
        <taxon>Bacillati</taxon>
        <taxon>Actinomycetota</taxon>
        <taxon>Actinomycetes</taxon>
        <taxon>Micrococcales</taxon>
        <taxon>Beutenbergiaceae</taxon>
        <taxon>Serinibacter</taxon>
    </lineage>
</organism>
<keyword evidence="2" id="KW-0472">Membrane</keyword>